<evidence type="ECO:0000313" key="2">
    <source>
        <dbReference type="Proteomes" id="UP001189429"/>
    </source>
</evidence>
<protein>
    <submittedName>
        <fullName evidence="1">Uncharacterized protein</fullName>
    </submittedName>
</protein>
<gene>
    <name evidence="1" type="ORF">PCOR1329_LOCUS33463</name>
</gene>
<proteinExistence type="predicted"/>
<evidence type="ECO:0000313" key="1">
    <source>
        <dbReference type="EMBL" id="CAK0837198.1"/>
    </source>
</evidence>
<accession>A0ABN9SXD6</accession>
<dbReference type="Proteomes" id="UP001189429">
    <property type="component" value="Unassembled WGS sequence"/>
</dbReference>
<keyword evidence="2" id="KW-1185">Reference proteome</keyword>
<reference evidence="1" key="1">
    <citation type="submission" date="2023-10" db="EMBL/GenBank/DDBJ databases">
        <authorList>
            <person name="Chen Y."/>
            <person name="Shah S."/>
            <person name="Dougan E. K."/>
            <person name="Thang M."/>
            <person name="Chan C."/>
        </authorList>
    </citation>
    <scope>NUCLEOTIDE SEQUENCE [LARGE SCALE GENOMIC DNA]</scope>
</reference>
<sequence length="303" mass="34178">MCDGRQMHLPLFAHAPVEDAGAETALVDATHERLLRGEALVVKPRHGANSRHVFMWTEPMADRSVIAEGVRAALTGHDESWARECWQLSQVPKGALLQPLYAITVPLRPDAGPKVLFGEVVGGTLNTHPQLLWVTRAGCVQLWDLPDLQERGHNRCRQLERLYGRALPQEVLCLLRQVLRRDWQMIRGTSEKVTRSAGLDELRVDWLLGDEFWGSRIGELTYMGAGSRVTPPLSRRLARAYAAGHLVRLGRVSIELDAEGHNNSDALWPTDELRPDRTRRYQTLYCIHITVVVIEYSHTLTIV</sequence>
<organism evidence="1 2">
    <name type="scientific">Prorocentrum cordatum</name>
    <dbReference type="NCBI Taxonomy" id="2364126"/>
    <lineage>
        <taxon>Eukaryota</taxon>
        <taxon>Sar</taxon>
        <taxon>Alveolata</taxon>
        <taxon>Dinophyceae</taxon>
        <taxon>Prorocentrales</taxon>
        <taxon>Prorocentraceae</taxon>
        <taxon>Prorocentrum</taxon>
    </lineage>
</organism>
<comment type="caution">
    <text evidence="1">The sequence shown here is derived from an EMBL/GenBank/DDBJ whole genome shotgun (WGS) entry which is preliminary data.</text>
</comment>
<dbReference type="EMBL" id="CAUYUJ010014091">
    <property type="protein sequence ID" value="CAK0837198.1"/>
    <property type="molecule type" value="Genomic_DNA"/>
</dbReference>
<name>A0ABN9SXD6_9DINO</name>